<keyword evidence="2" id="KW-0223">Dioxygenase</keyword>
<keyword evidence="3" id="KW-1185">Reference proteome</keyword>
<keyword evidence="1" id="KW-1133">Transmembrane helix</keyword>
<keyword evidence="1" id="KW-0812">Transmembrane</keyword>
<accession>A0ABW4AWD2</accession>
<name>A0ABW4AWD2_9ACTN</name>
<feature type="transmembrane region" description="Helical" evidence="1">
    <location>
        <begin position="106"/>
        <end position="133"/>
    </location>
</feature>
<keyword evidence="2" id="KW-0560">Oxidoreductase</keyword>
<evidence type="ECO:0000256" key="1">
    <source>
        <dbReference type="SAM" id="Phobius"/>
    </source>
</evidence>
<reference evidence="3" key="1">
    <citation type="journal article" date="2019" name="Int. J. Syst. Evol. Microbiol.">
        <title>The Global Catalogue of Microorganisms (GCM) 10K type strain sequencing project: providing services to taxonomists for standard genome sequencing and annotation.</title>
        <authorList>
            <consortium name="The Broad Institute Genomics Platform"/>
            <consortium name="The Broad Institute Genome Sequencing Center for Infectious Disease"/>
            <person name="Wu L."/>
            <person name="Ma J."/>
        </authorList>
    </citation>
    <scope>NUCLEOTIDE SEQUENCE [LARGE SCALE GENOMIC DNA]</scope>
    <source>
        <strain evidence="3">CCM 7526</strain>
    </source>
</reference>
<gene>
    <name evidence="2" type="ORF">ACFQ5G_54960</name>
</gene>
<organism evidence="2 3">
    <name type="scientific">Actinoplanes sichuanensis</name>
    <dbReference type="NCBI Taxonomy" id="512349"/>
    <lineage>
        <taxon>Bacteria</taxon>
        <taxon>Bacillati</taxon>
        <taxon>Actinomycetota</taxon>
        <taxon>Actinomycetes</taxon>
        <taxon>Micromonosporales</taxon>
        <taxon>Micromonosporaceae</taxon>
        <taxon>Actinoplanes</taxon>
    </lineage>
</organism>
<comment type="caution">
    <text evidence="2">The sequence shown here is derived from an EMBL/GenBank/DDBJ whole genome shotgun (WGS) entry which is preliminary data.</text>
</comment>
<dbReference type="EMBL" id="JBHTMK010000083">
    <property type="protein sequence ID" value="MFD1374492.1"/>
    <property type="molecule type" value="Genomic_DNA"/>
</dbReference>
<dbReference type="RefSeq" id="WP_317794454.1">
    <property type="nucleotide sequence ID" value="NZ_AP028461.1"/>
</dbReference>
<proteinExistence type="predicted"/>
<dbReference type="Proteomes" id="UP001597183">
    <property type="component" value="Unassembled WGS sequence"/>
</dbReference>
<keyword evidence="1" id="KW-0472">Membrane</keyword>
<evidence type="ECO:0000313" key="3">
    <source>
        <dbReference type="Proteomes" id="UP001597183"/>
    </source>
</evidence>
<feature type="transmembrane region" description="Helical" evidence="1">
    <location>
        <begin position="12"/>
        <end position="34"/>
    </location>
</feature>
<sequence length="148" mass="15146">MAESRRGPVPLLGLLVLIAGAILIVAGVITYMTISSTLSAQQITVSEDAGAFAGQHVDQPWEAYAEAKVIAEHAGDIADGKTYAQLSRDDPNRETVMNASFLQASLFTSVVAFGVAALAAGIGIAFILIGVALRRTAALPAPAAAPTA</sequence>
<dbReference type="GO" id="GO:0051213">
    <property type="term" value="F:dioxygenase activity"/>
    <property type="evidence" value="ECO:0007669"/>
    <property type="project" value="UniProtKB-KW"/>
</dbReference>
<evidence type="ECO:0000313" key="2">
    <source>
        <dbReference type="EMBL" id="MFD1374492.1"/>
    </source>
</evidence>
<protein>
    <submittedName>
        <fullName evidence="2">Aromatic ring-opening dioxygenase LigA</fullName>
    </submittedName>
</protein>